<evidence type="ECO:0008006" key="3">
    <source>
        <dbReference type="Google" id="ProtNLM"/>
    </source>
</evidence>
<accession>A0A364K949</accession>
<reference evidence="1 2" key="2">
    <citation type="submission" date="2018-06" db="EMBL/GenBank/DDBJ databases">
        <authorList>
            <person name="Zhirakovskaya E."/>
        </authorList>
    </citation>
    <scope>NUCLEOTIDE SEQUENCE [LARGE SCALE GENOMIC DNA]</scope>
    <source>
        <strain evidence="1 2">FBKL4.011</strain>
    </source>
</reference>
<protein>
    <recommendedName>
        <fullName evidence="3">Sporulation protein YtxC</fullName>
    </recommendedName>
</protein>
<keyword evidence="2" id="KW-1185">Reference proteome</keyword>
<evidence type="ECO:0000313" key="2">
    <source>
        <dbReference type="Proteomes" id="UP000251213"/>
    </source>
</evidence>
<gene>
    <name evidence="1" type="ORF">DL897_01810</name>
</gene>
<sequence length="315" mass="36886">MKFSPYTKKNTLSFTWSSKGVGRMDYLLSISLQDLDKVVYLRKRLSLLVGYLRDLSMYCWIEEFTSKDRQIFLWQSVNRDRTTLKEIRLELSRVLAAFISEIEEPELVRKIIQQKFQFAYTPEVKQIEQYAQKIIKKRQQSNWKNTDQLTKQIASFLKVERNFAIDGYARFRLEGRKKVLAQCIQEAIESYLLDKEYKEFIQLLKYFVSVQSSKISLVHVIHQGKKQFHLLKADGKPLRLKEIDGVCEEMMDHTVSHEDYIVSTLLSIAPERVVLHTKLPEENVIRTLLQIFEGRIIVCDGCNECGISLNFPGDA</sequence>
<dbReference type="EMBL" id="QJKK01000001">
    <property type="protein sequence ID" value="RAL26814.1"/>
    <property type="molecule type" value="Genomic_DNA"/>
</dbReference>
<dbReference type="Proteomes" id="UP000251213">
    <property type="component" value="Unassembled WGS sequence"/>
</dbReference>
<evidence type="ECO:0000313" key="1">
    <source>
        <dbReference type="EMBL" id="RAL26814.1"/>
    </source>
</evidence>
<dbReference type="InterPro" id="IPR014199">
    <property type="entry name" value="Spore_YtxC"/>
</dbReference>
<organism evidence="1 2">
    <name type="scientific">Thermoflavimicrobium daqui</name>
    <dbReference type="NCBI Taxonomy" id="2137476"/>
    <lineage>
        <taxon>Bacteria</taxon>
        <taxon>Bacillati</taxon>
        <taxon>Bacillota</taxon>
        <taxon>Bacilli</taxon>
        <taxon>Bacillales</taxon>
        <taxon>Thermoactinomycetaceae</taxon>
        <taxon>Thermoflavimicrobium</taxon>
    </lineage>
</organism>
<name>A0A364K949_9BACL</name>
<reference evidence="1 2" key="1">
    <citation type="submission" date="2018-06" db="EMBL/GenBank/DDBJ databases">
        <title>Thermoflavimicrobium daqus sp. nov., a thermophilic microbe isolated from Moutai-flavour Daqu.</title>
        <authorList>
            <person name="Wang X."/>
            <person name="Zhou H."/>
        </authorList>
    </citation>
    <scope>NUCLEOTIDE SEQUENCE [LARGE SCALE GENOMIC DNA]</scope>
    <source>
        <strain evidence="1 2">FBKL4.011</strain>
    </source>
</reference>
<dbReference type="OrthoDB" id="2986513at2"/>
<dbReference type="Pfam" id="PF08812">
    <property type="entry name" value="YtxC"/>
    <property type="match status" value="1"/>
</dbReference>
<proteinExistence type="predicted"/>
<comment type="caution">
    <text evidence="1">The sequence shown here is derived from an EMBL/GenBank/DDBJ whole genome shotgun (WGS) entry which is preliminary data.</text>
</comment>
<dbReference type="AlphaFoldDB" id="A0A364K949"/>